<comment type="cofactor">
    <cofactor evidence="1">
        <name>FAD</name>
        <dbReference type="ChEBI" id="CHEBI:57692"/>
    </cofactor>
</comment>
<evidence type="ECO:0000259" key="19">
    <source>
        <dbReference type="Pfam" id="PF07992"/>
    </source>
</evidence>
<dbReference type="GO" id="GO:0005739">
    <property type="term" value="C:mitochondrion"/>
    <property type="evidence" value="ECO:0007669"/>
    <property type="project" value="TreeGrafter"/>
</dbReference>
<dbReference type="GO" id="GO:0004791">
    <property type="term" value="F:thioredoxin-disulfide reductase (NADPH) activity"/>
    <property type="evidence" value="ECO:0007669"/>
    <property type="project" value="UniProtKB-EC"/>
</dbReference>
<comment type="function">
    <text evidence="15">Thioredoxin system is a major player in glutathione metabolism, due to the demonstrated absence of a glutathione reductase. Functionally interacts with the Sod/Cat reactive oxidation species (ROS) defense system and thereby has a role in preadult development and life span. Lack of a glutathione reductase suggests antioxidant defense in Drosophila, and probably in related insects, differs fundamentally from that in other organisms.</text>
</comment>
<evidence type="ECO:0000256" key="4">
    <source>
        <dbReference type="ARBA" id="ARBA00012610"/>
    </source>
</evidence>
<dbReference type="Pfam" id="PF02852">
    <property type="entry name" value="Pyr_redox_dim"/>
    <property type="match status" value="1"/>
</dbReference>
<evidence type="ECO:0000256" key="2">
    <source>
        <dbReference type="ARBA" id="ARBA00002549"/>
    </source>
</evidence>
<dbReference type="Gene3D" id="3.40.30.10">
    <property type="entry name" value="Glutaredoxin"/>
    <property type="match status" value="1"/>
</dbReference>
<dbReference type="CDD" id="cd03419">
    <property type="entry name" value="GRX_GRXh_1_2_like"/>
    <property type="match status" value="1"/>
</dbReference>
<organism evidence="20 21">
    <name type="scientific">Cherax quadricarinatus</name>
    <name type="common">Australian red claw crayfish</name>
    <dbReference type="NCBI Taxonomy" id="27406"/>
    <lineage>
        <taxon>Eukaryota</taxon>
        <taxon>Metazoa</taxon>
        <taxon>Ecdysozoa</taxon>
        <taxon>Arthropoda</taxon>
        <taxon>Crustacea</taxon>
        <taxon>Multicrustacea</taxon>
        <taxon>Malacostraca</taxon>
        <taxon>Eumalacostraca</taxon>
        <taxon>Eucarida</taxon>
        <taxon>Decapoda</taxon>
        <taxon>Pleocyemata</taxon>
        <taxon>Astacidea</taxon>
        <taxon>Parastacoidea</taxon>
        <taxon>Parastacidae</taxon>
        <taxon>Cherax</taxon>
    </lineage>
</organism>
<dbReference type="AlphaFoldDB" id="A0AAW0WP91"/>
<comment type="similarity">
    <text evidence="3 16">Belongs to the class-I pyridine nucleotide-disulfide oxidoreductase family.</text>
</comment>
<keyword evidence="8" id="KW-0521">NADP</keyword>
<dbReference type="InterPro" id="IPR006338">
    <property type="entry name" value="Thioredoxin/glutathione_Rdtase"/>
</dbReference>
<dbReference type="EMBL" id="JARKIK010000051">
    <property type="protein sequence ID" value="KAK8734053.1"/>
    <property type="molecule type" value="Genomic_DNA"/>
</dbReference>
<evidence type="ECO:0000256" key="8">
    <source>
        <dbReference type="ARBA" id="ARBA00022857"/>
    </source>
</evidence>
<evidence type="ECO:0000259" key="17">
    <source>
        <dbReference type="Pfam" id="PF00462"/>
    </source>
</evidence>
<dbReference type="NCBIfam" id="TIGR01438">
    <property type="entry name" value="TGR"/>
    <property type="match status" value="1"/>
</dbReference>
<gene>
    <name evidence="20" type="ORF">OTU49_005988</name>
</gene>
<dbReference type="GO" id="GO:0034599">
    <property type="term" value="P:cellular response to oxidative stress"/>
    <property type="evidence" value="ECO:0007669"/>
    <property type="project" value="TreeGrafter"/>
</dbReference>
<dbReference type="InterPro" id="IPR036188">
    <property type="entry name" value="FAD/NAD-bd_sf"/>
</dbReference>
<dbReference type="EC" id="1.8.1.9" evidence="4"/>
<evidence type="ECO:0000256" key="1">
    <source>
        <dbReference type="ARBA" id="ARBA00001974"/>
    </source>
</evidence>
<dbReference type="GO" id="GO:0005829">
    <property type="term" value="C:cytosol"/>
    <property type="evidence" value="ECO:0007669"/>
    <property type="project" value="TreeGrafter"/>
</dbReference>
<evidence type="ECO:0000256" key="3">
    <source>
        <dbReference type="ARBA" id="ARBA00007532"/>
    </source>
</evidence>
<dbReference type="PRINTS" id="PR00368">
    <property type="entry name" value="FADPNR"/>
</dbReference>
<evidence type="ECO:0000259" key="18">
    <source>
        <dbReference type="Pfam" id="PF02852"/>
    </source>
</evidence>
<dbReference type="InterPro" id="IPR046952">
    <property type="entry name" value="GSHR/TRXR-like"/>
</dbReference>
<evidence type="ECO:0000256" key="10">
    <source>
        <dbReference type="ARBA" id="ARBA00022982"/>
    </source>
</evidence>
<sequence>MAPIITNNLPPSQLVQEYIEQNKVMIFSKSYCPFCHRVKDLFNQLNVHYTALELDHMDNGLEVQEALAERSGQSTVPNVFINGEHLGGADKTFETHEKGELLPLINKSDHDYDYDLIVIGGGSGGLAASKRAADLGAKVAVCDFVTPTPKGTTWGLGGTCVNVGCIPKKLMHQAAILGHDMKDSREFGWETPEAITHDWNKMVEGIQSHIGSLNWGYRVALRDKKVTYLNAYSTFIDSHTLKTVDRRGKEKIVTADKFLLAMGGRPRYPDITGAKEHCITSDDIFSLPYAPGKTLLVGASYIALECAGFLAGLGYDTTVMVRSILLRGFDQQMAENVGAYMEKNGIKFIRGAVPSSVEQIEEGTPGMLKVTATTSEGEEITDEYNTVVIAVGRDPCTSGIGLENIGVEMAKSGKVIVNNEEQTSVPHIYAVGDIIEGGLELTPVAIQAGRLLAQRLYGNGKLLTDYVNVPTTVFTPLEYGCCGLSEETAIENYGEDNIEVYHSNFQPLEFTVPHRPENDCYAKLICVKNENERVVGFHVLGPNAGEITQGFGIALKLNATKSDFDNLIGIHPTCAEIFTTLNITKRSGKDVNAQGC</sequence>
<keyword evidence="21" id="KW-1185">Reference proteome</keyword>
<evidence type="ECO:0000256" key="11">
    <source>
        <dbReference type="ARBA" id="ARBA00023002"/>
    </source>
</evidence>
<keyword evidence="9" id="KW-0712">Selenocysteine</keyword>
<dbReference type="FunFam" id="3.40.30.10:FF:000093">
    <property type="entry name" value="Glutaredoxin 2"/>
    <property type="match status" value="1"/>
</dbReference>
<dbReference type="Pfam" id="PF00462">
    <property type="entry name" value="Glutaredoxin"/>
    <property type="match status" value="1"/>
</dbReference>
<evidence type="ECO:0000256" key="15">
    <source>
        <dbReference type="ARBA" id="ARBA00054062"/>
    </source>
</evidence>
<keyword evidence="6 16" id="KW-0285">Flavoprotein</keyword>
<dbReference type="InterPro" id="IPR011767">
    <property type="entry name" value="GLR_AS"/>
</dbReference>
<dbReference type="InterPro" id="IPR012999">
    <property type="entry name" value="Pyr_OxRdtase_I_AS"/>
</dbReference>
<name>A0AAW0WP91_CHEQU</name>
<dbReference type="PANTHER" id="PTHR42737:SF8">
    <property type="entry name" value="THIOREDOXIN-DISULFIDE REDUCTASE"/>
    <property type="match status" value="1"/>
</dbReference>
<keyword evidence="11 16" id="KW-0560">Oxidoreductase</keyword>
<keyword evidence="12" id="KW-1015">Disulfide bond</keyword>
<dbReference type="FunFam" id="3.30.390.30:FF:000004">
    <property type="entry name" value="Thioredoxin reductase 1, cytoplasmic"/>
    <property type="match status" value="1"/>
</dbReference>
<dbReference type="Gene3D" id="3.30.390.30">
    <property type="match status" value="1"/>
</dbReference>
<dbReference type="SUPFAM" id="SSF51905">
    <property type="entry name" value="FAD/NAD(P)-binding domain"/>
    <property type="match status" value="1"/>
</dbReference>
<keyword evidence="13 16" id="KW-0676">Redox-active center</keyword>
<dbReference type="Pfam" id="PF07992">
    <property type="entry name" value="Pyr_redox_2"/>
    <property type="match status" value="1"/>
</dbReference>
<protein>
    <recommendedName>
        <fullName evidence="4">thioredoxin-disulfide reductase (NADPH)</fullName>
        <ecNumber evidence="4">1.8.1.9</ecNumber>
    </recommendedName>
</protein>
<dbReference type="GO" id="GO:0006749">
    <property type="term" value="P:glutathione metabolic process"/>
    <property type="evidence" value="ECO:0007669"/>
    <property type="project" value="TreeGrafter"/>
</dbReference>
<dbReference type="PANTHER" id="PTHR42737">
    <property type="entry name" value="GLUTATHIONE REDUCTASE"/>
    <property type="match status" value="1"/>
</dbReference>
<dbReference type="GO" id="GO:0045454">
    <property type="term" value="P:cell redox homeostasis"/>
    <property type="evidence" value="ECO:0007669"/>
    <property type="project" value="InterPro"/>
</dbReference>
<dbReference type="SUPFAM" id="SSF52833">
    <property type="entry name" value="Thioredoxin-like"/>
    <property type="match status" value="1"/>
</dbReference>
<evidence type="ECO:0000313" key="20">
    <source>
        <dbReference type="EMBL" id="KAK8734053.1"/>
    </source>
</evidence>
<dbReference type="GO" id="GO:0004362">
    <property type="term" value="F:glutathione-disulfide reductase (NADPH) activity"/>
    <property type="evidence" value="ECO:0007669"/>
    <property type="project" value="TreeGrafter"/>
</dbReference>
<dbReference type="NCBIfam" id="TIGR02180">
    <property type="entry name" value="GRX_euk"/>
    <property type="match status" value="1"/>
</dbReference>
<dbReference type="InterPro" id="IPR023753">
    <property type="entry name" value="FAD/NAD-binding_dom"/>
</dbReference>
<dbReference type="InterPro" id="IPR011899">
    <property type="entry name" value="Glutaredoxin_euk/vir"/>
</dbReference>
<evidence type="ECO:0000313" key="21">
    <source>
        <dbReference type="Proteomes" id="UP001445076"/>
    </source>
</evidence>
<dbReference type="Gene3D" id="3.50.50.60">
    <property type="entry name" value="FAD/NAD(P)-binding domain"/>
    <property type="match status" value="2"/>
</dbReference>
<dbReference type="SUPFAM" id="SSF55424">
    <property type="entry name" value="FAD/NAD-linked reductases, dimerisation (C-terminal) domain"/>
    <property type="match status" value="1"/>
</dbReference>
<dbReference type="InterPro" id="IPR016156">
    <property type="entry name" value="FAD/NAD-linked_Rdtase_dimer_sf"/>
</dbReference>
<dbReference type="Proteomes" id="UP001445076">
    <property type="component" value="Unassembled WGS sequence"/>
</dbReference>
<evidence type="ECO:0000256" key="16">
    <source>
        <dbReference type="RuleBase" id="RU003691"/>
    </source>
</evidence>
<keyword evidence="10" id="KW-0249">Electron transport</keyword>
<evidence type="ECO:0000256" key="6">
    <source>
        <dbReference type="ARBA" id="ARBA00022630"/>
    </source>
</evidence>
<dbReference type="InterPro" id="IPR036249">
    <property type="entry name" value="Thioredoxin-like_sf"/>
</dbReference>
<dbReference type="PRINTS" id="PR00411">
    <property type="entry name" value="PNDRDTASEI"/>
</dbReference>
<evidence type="ECO:0000256" key="14">
    <source>
        <dbReference type="ARBA" id="ARBA00048132"/>
    </source>
</evidence>
<keyword evidence="5" id="KW-0813">Transport</keyword>
<comment type="caution">
    <text evidence="20">The sequence shown here is derived from an EMBL/GenBank/DDBJ whole genome shotgun (WGS) entry which is preliminary data.</text>
</comment>
<dbReference type="InterPro" id="IPR002109">
    <property type="entry name" value="Glutaredoxin"/>
</dbReference>
<feature type="domain" description="Pyridine nucleotide-disulphide oxidoreductase dimerisation" evidence="18">
    <location>
        <begin position="469"/>
        <end position="580"/>
    </location>
</feature>
<evidence type="ECO:0000256" key="9">
    <source>
        <dbReference type="ARBA" id="ARBA00022933"/>
    </source>
</evidence>
<dbReference type="GO" id="GO:0050660">
    <property type="term" value="F:flavin adenine dinucleotide binding"/>
    <property type="evidence" value="ECO:0007669"/>
    <property type="project" value="InterPro"/>
</dbReference>
<evidence type="ECO:0000256" key="5">
    <source>
        <dbReference type="ARBA" id="ARBA00022448"/>
    </source>
</evidence>
<evidence type="ECO:0000256" key="13">
    <source>
        <dbReference type="ARBA" id="ARBA00023284"/>
    </source>
</evidence>
<dbReference type="InterPro" id="IPR004099">
    <property type="entry name" value="Pyr_nucl-diS_OxRdtase_dimer"/>
</dbReference>
<proteinExistence type="inferred from homology"/>
<feature type="domain" description="Glutaredoxin" evidence="17">
    <location>
        <begin position="24"/>
        <end position="85"/>
    </location>
</feature>
<evidence type="ECO:0000256" key="12">
    <source>
        <dbReference type="ARBA" id="ARBA00023157"/>
    </source>
</evidence>
<dbReference type="PROSITE" id="PS00076">
    <property type="entry name" value="PYRIDINE_REDOX_1"/>
    <property type="match status" value="1"/>
</dbReference>
<evidence type="ECO:0000256" key="7">
    <source>
        <dbReference type="ARBA" id="ARBA00022827"/>
    </source>
</evidence>
<comment type="catalytic activity">
    <reaction evidence="14">
        <text>[thioredoxin]-dithiol + NADP(+) = [thioredoxin]-disulfide + NADPH + H(+)</text>
        <dbReference type="Rhea" id="RHEA:20345"/>
        <dbReference type="Rhea" id="RHEA-COMP:10698"/>
        <dbReference type="Rhea" id="RHEA-COMP:10700"/>
        <dbReference type="ChEBI" id="CHEBI:15378"/>
        <dbReference type="ChEBI" id="CHEBI:29950"/>
        <dbReference type="ChEBI" id="CHEBI:50058"/>
        <dbReference type="ChEBI" id="CHEBI:57783"/>
        <dbReference type="ChEBI" id="CHEBI:58349"/>
        <dbReference type="EC" id="1.8.1.9"/>
    </reaction>
</comment>
<dbReference type="FunFam" id="3.50.50.60:FF:000190">
    <property type="entry name" value="Thioredoxin reductase"/>
    <property type="match status" value="1"/>
</dbReference>
<comment type="function">
    <text evidence="2">Has a glutathione-disulfide oxidoreductase activity in the presence of NADPH and glutathione reductase. Reduces low molecular weight disulfides and proteins.</text>
</comment>
<reference evidence="20 21" key="1">
    <citation type="journal article" date="2024" name="BMC Genomics">
        <title>Genome assembly of redclaw crayfish (Cherax quadricarinatus) provides insights into its immune adaptation and hypoxia tolerance.</title>
        <authorList>
            <person name="Liu Z."/>
            <person name="Zheng J."/>
            <person name="Li H."/>
            <person name="Fang K."/>
            <person name="Wang S."/>
            <person name="He J."/>
            <person name="Zhou D."/>
            <person name="Weng S."/>
            <person name="Chi M."/>
            <person name="Gu Z."/>
            <person name="He J."/>
            <person name="Li F."/>
            <person name="Wang M."/>
        </authorList>
    </citation>
    <scope>NUCLEOTIDE SEQUENCE [LARGE SCALE GENOMIC DNA]</scope>
    <source>
        <strain evidence="20">ZL_2023a</strain>
    </source>
</reference>
<dbReference type="PROSITE" id="PS00195">
    <property type="entry name" value="GLUTAREDOXIN_1"/>
    <property type="match status" value="1"/>
</dbReference>
<keyword evidence="7 16" id="KW-0274">FAD</keyword>
<feature type="domain" description="FAD/NAD(P)-binding" evidence="19">
    <location>
        <begin position="114"/>
        <end position="449"/>
    </location>
</feature>
<dbReference type="PROSITE" id="PS51354">
    <property type="entry name" value="GLUTAREDOXIN_2"/>
    <property type="match status" value="1"/>
</dbReference>
<accession>A0AAW0WP91</accession>